<proteinExistence type="predicted"/>
<gene>
    <name evidence="1" type="ORF">M407DRAFT_137440</name>
</gene>
<evidence type="ECO:0000313" key="1">
    <source>
        <dbReference type="EMBL" id="KIO20424.1"/>
    </source>
</evidence>
<dbReference type="OrthoDB" id="10513388at2759"/>
<dbReference type="HOGENOM" id="CLU_2020872_0_0_1"/>
<protein>
    <submittedName>
        <fullName evidence="1">Uncharacterized protein</fullName>
    </submittedName>
</protein>
<dbReference type="EMBL" id="KN823175">
    <property type="protein sequence ID" value="KIO20424.1"/>
    <property type="molecule type" value="Genomic_DNA"/>
</dbReference>
<reference evidence="2" key="2">
    <citation type="submission" date="2015-01" db="EMBL/GenBank/DDBJ databases">
        <title>Evolutionary Origins and Diversification of the Mycorrhizal Mutualists.</title>
        <authorList>
            <consortium name="DOE Joint Genome Institute"/>
            <consortium name="Mycorrhizal Genomics Consortium"/>
            <person name="Kohler A."/>
            <person name="Kuo A."/>
            <person name="Nagy L.G."/>
            <person name="Floudas D."/>
            <person name="Copeland A."/>
            <person name="Barry K.W."/>
            <person name="Cichocki N."/>
            <person name="Veneault-Fourrey C."/>
            <person name="LaButti K."/>
            <person name="Lindquist E.A."/>
            <person name="Lipzen A."/>
            <person name="Lundell T."/>
            <person name="Morin E."/>
            <person name="Murat C."/>
            <person name="Riley R."/>
            <person name="Ohm R."/>
            <person name="Sun H."/>
            <person name="Tunlid A."/>
            <person name="Henrissat B."/>
            <person name="Grigoriev I.V."/>
            <person name="Hibbett D.S."/>
            <person name="Martin F."/>
        </authorList>
    </citation>
    <scope>NUCLEOTIDE SEQUENCE [LARGE SCALE GENOMIC DNA]</scope>
    <source>
        <strain evidence="2">MUT 4182</strain>
    </source>
</reference>
<reference evidence="1 2" key="1">
    <citation type="submission" date="2014-04" db="EMBL/GenBank/DDBJ databases">
        <authorList>
            <consortium name="DOE Joint Genome Institute"/>
            <person name="Kuo A."/>
            <person name="Girlanda M."/>
            <person name="Perotto S."/>
            <person name="Kohler A."/>
            <person name="Nagy L.G."/>
            <person name="Floudas D."/>
            <person name="Copeland A."/>
            <person name="Barry K.W."/>
            <person name="Cichocki N."/>
            <person name="Veneault-Fourrey C."/>
            <person name="LaButti K."/>
            <person name="Lindquist E.A."/>
            <person name="Lipzen A."/>
            <person name="Lundell T."/>
            <person name="Morin E."/>
            <person name="Murat C."/>
            <person name="Sun H."/>
            <person name="Tunlid A."/>
            <person name="Henrissat B."/>
            <person name="Grigoriev I.V."/>
            <person name="Hibbett D.S."/>
            <person name="Martin F."/>
            <person name="Nordberg H.P."/>
            <person name="Cantor M.N."/>
            <person name="Hua S.X."/>
        </authorList>
    </citation>
    <scope>NUCLEOTIDE SEQUENCE [LARGE SCALE GENOMIC DNA]</scope>
    <source>
        <strain evidence="1 2">MUT 4182</strain>
    </source>
</reference>
<dbReference type="AlphaFoldDB" id="A0A0C3Q972"/>
<keyword evidence="2" id="KW-1185">Reference proteome</keyword>
<dbReference type="Proteomes" id="UP000054248">
    <property type="component" value="Unassembled WGS sequence"/>
</dbReference>
<organism evidence="1 2">
    <name type="scientific">Tulasnella calospora MUT 4182</name>
    <dbReference type="NCBI Taxonomy" id="1051891"/>
    <lineage>
        <taxon>Eukaryota</taxon>
        <taxon>Fungi</taxon>
        <taxon>Dikarya</taxon>
        <taxon>Basidiomycota</taxon>
        <taxon>Agaricomycotina</taxon>
        <taxon>Agaricomycetes</taxon>
        <taxon>Cantharellales</taxon>
        <taxon>Tulasnellaceae</taxon>
        <taxon>Tulasnella</taxon>
    </lineage>
</organism>
<name>A0A0C3Q972_9AGAM</name>
<evidence type="ECO:0000313" key="2">
    <source>
        <dbReference type="Proteomes" id="UP000054248"/>
    </source>
</evidence>
<sequence length="128" mass="14193">MEELEVKKIRIKGSETNLERVLASIGSRRPNLPSGTITNTDWPFESLKELVVEDLTVNIGRLITLVGIRQPYLRSTSKTWLERISLINCQFTGMSVGQAINKFAKLGVVLVGSGCEPAPRPKKGQDKK</sequence>
<accession>A0A0C3Q972</accession>